<evidence type="ECO:0000259" key="2">
    <source>
        <dbReference type="Pfam" id="PF07127"/>
    </source>
</evidence>
<feature type="domain" description="Late nodulin" evidence="2">
    <location>
        <begin position="16"/>
        <end position="72"/>
    </location>
</feature>
<organism evidence="3">
    <name type="scientific">Medicago truncatula</name>
    <name type="common">Barrel medic</name>
    <name type="synonym">Medicago tribuloides</name>
    <dbReference type="NCBI Taxonomy" id="3880"/>
    <lineage>
        <taxon>Eukaryota</taxon>
        <taxon>Viridiplantae</taxon>
        <taxon>Streptophyta</taxon>
        <taxon>Embryophyta</taxon>
        <taxon>Tracheophyta</taxon>
        <taxon>Spermatophyta</taxon>
        <taxon>Magnoliopsida</taxon>
        <taxon>eudicotyledons</taxon>
        <taxon>Gunneridae</taxon>
        <taxon>Pentapetalae</taxon>
        <taxon>rosids</taxon>
        <taxon>fabids</taxon>
        <taxon>Fabales</taxon>
        <taxon>Fabaceae</taxon>
        <taxon>Papilionoideae</taxon>
        <taxon>50 kb inversion clade</taxon>
        <taxon>NPAAA clade</taxon>
        <taxon>Hologalegina</taxon>
        <taxon>IRL clade</taxon>
        <taxon>Trifolieae</taxon>
        <taxon>Medicago</taxon>
    </lineage>
</organism>
<dbReference type="EMBL" id="PSQE01000006">
    <property type="protein sequence ID" value="RHN49791.1"/>
    <property type="molecule type" value="Genomic_DNA"/>
</dbReference>
<keyword evidence="1" id="KW-1133">Transmembrane helix</keyword>
<keyword evidence="1" id="KW-0812">Transmembrane</keyword>
<keyword evidence="1" id="KW-0472">Membrane</keyword>
<evidence type="ECO:0000256" key="1">
    <source>
        <dbReference type="SAM" id="Phobius"/>
    </source>
</evidence>
<dbReference type="InterPro" id="IPR009810">
    <property type="entry name" value="Nodulin_late_dom"/>
</dbReference>
<feature type="transmembrane region" description="Helical" evidence="1">
    <location>
        <begin position="18"/>
        <end position="35"/>
    </location>
</feature>
<reference evidence="3" key="1">
    <citation type="journal article" date="2018" name="Nat. Plants">
        <title>Whole-genome landscape of Medicago truncatula symbiotic genes.</title>
        <authorList>
            <person name="Pecrix Y."/>
            <person name="Gamas P."/>
            <person name="Carrere S."/>
        </authorList>
    </citation>
    <scope>NUCLEOTIDE SEQUENCE</scope>
    <source>
        <tissue evidence="3">Leaves</tissue>
    </source>
</reference>
<dbReference type="Pfam" id="PF07127">
    <property type="entry name" value="Nodulin_late"/>
    <property type="match status" value="1"/>
</dbReference>
<dbReference type="AlphaFoldDB" id="A0A396HB88"/>
<protein>
    <submittedName>
        <fullName evidence="3">Putative Late nodulin</fullName>
    </submittedName>
</protein>
<sequence>MIIQFSICYIQRRRNMTAILKVAYIIMIICLFLLHDAASDDYLKYIYRCQNDGDCDQICATHGISKCVATMCFCNLNL</sequence>
<dbReference type="GO" id="GO:0046872">
    <property type="term" value="F:metal ion binding"/>
    <property type="evidence" value="ECO:0007669"/>
    <property type="project" value="InterPro"/>
</dbReference>
<dbReference type="Proteomes" id="UP000265566">
    <property type="component" value="Chromosome 6"/>
</dbReference>
<comment type="caution">
    <text evidence="3">The sequence shown here is derived from an EMBL/GenBank/DDBJ whole genome shotgun (WGS) entry which is preliminary data.</text>
</comment>
<name>A0A396HB88_MEDTR</name>
<dbReference type="Gramene" id="rna34005">
    <property type="protein sequence ID" value="RHN49791.1"/>
    <property type="gene ID" value="gene34005"/>
</dbReference>
<accession>A0A396HB88</accession>
<evidence type="ECO:0000313" key="3">
    <source>
        <dbReference type="EMBL" id="RHN49791.1"/>
    </source>
</evidence>
<gene>
    <name evidence="3" type="ORF">MtrunA17_Chr6g0450391</name>
</gene>
<proteinExistence type="predicted"/>